<dbReference type="InterPro" id="IPR036179">
    <property type="entry name" value="Ig-like_dom_sf"/>
</dbReference>
<evidence type="ECO:0000313" key="8">
    <source>
        <dbReference type="EMBL" id="KAA0194165.1"/>
    </source>
</evidence>
<evidence type="ECO:0000256" key="4">
    <source>
        <dbReference type="ARBA" id="ARBA00023180"/>
    </source>
</evidence>
<accession>A0A8E0VHL2</accession>
<feature type="domain" description="Ig-like" evidence="7">
    <location>
        <begin position="568"/>
        <end position="728"/>
    </location>
</feature>
<dbReference type="PANTHER" id="PTHR11640">
    <property type="entry name" value="NEPHRIN"/>
    <property type="match status" value="1"/>
</dbReference>
<dbReference type="PROSITE" id="PS50835">
    <property type="entry name" value="IG_LIKE"/>
    <property type="match status" value="2"/>
</dbReference>
<feature type="compositionally biased region" description="Polar residues" evidence="6">
    <location>
        <begin position="1628"/>
        <end position="1652"/>
    </location>
</feature>
<evidence type="ECO:0000256" key="6">
    <source>
        <dbReference type="SAM" id="MobiDB-lite"/>
    </source>
</evidence>
<dbReference type="OrthoDB" id="6250964at2759"/>
<dbReference type="InterPro" id="IPR051275">
    <property type="entry name" value="Cell_adhesion_signaling"/>
</dbReference>
<dbReference type="Proteomes" id="UP000728185">
    <property type="component" value="Unassembled WGS sequence"/>
</dbReference>
<proteinExistence type="predicted"/>
<organism evidence="8 9">
    <name type="scientific">Fasciolopsis buskii</name>
    <dbReference type="NCBI Taxonomy" id="27845"/>
    <lineage>
        <taxon>Eukaryota</taxon>
        <taxon>Metazoa</taxon>
        <taxon>Spiralia</taxon>
        <taxon>Lophotrochozoa</taxon>
        <taxon>Platyhelminthes</taxon>
        <taxon>Trematoda</taxon>
        <taxon>Digenea</taxon>
        <taxon>Plagiorchiida</taxon>
        <taxon>Echinostomata</taxon>
        <taxon>Echinostomatoidea</taxon>
        <taxon>Fasciolidae</taxon>
        <taxon>Fasciolopsis</taxon>
    </lineage>
</organism>
<dbReference type="Gene3D" id="2.60.40.10">
    <property type="entry name" value="Immunoglobulins"/>
    <property type="match status" value="3"/>
</dbReference>
<feature type="compositionally biased region" description="Polar residues" evidence="6">
    <location>
        <begin position="1193"/>
        <end position="1206"/>
    </location>
</feature>
<sequence>MRTAVQAGDSVTFVCRVWQLVPARESHLDGSTMDDDVFRQSVYLYCPMSVAYCSQDCLLVDSDWPMQCTKQVRKVFDVHHVPKLLRYQQAKHWRLQEIFYTLNIATIGSSGSWSCSYGGFQSANAELRVRDRPTLLSFTSTPRSPVLVGSPVNLTCRAAHSPNSPWYNFVWRRLGTRIPPAHSTLRLSDTVSVLLLTSAQATDDGRYRCHVVWDSDQSGSHLWPDALRPRNRKLNIREDGFNNSMFEGNETQLNKHDPAVLYLDLHVYLFQKILKFANLFSPIPSSKDPPSSLTFTIEPDEPHMVRSIVTLVCQVNGGKPVPEIKFYRLLGTNATTIDNAKGIEYFNSTNAQPQPAVESTRIRLKLRVTEVEHEVRFGCSATSPVISGKMLSKPKEMLVLFPPGPPILTAIPHGAVSENRTRVFMCRASRGSFPVARVRWKLLAAMDYAPMMLSKAQAVGPLQQTTNSMIHPGTDTTDFNIDEELKLFDRSHLKDPENRGYIAVSEARLISRPWFNGARVSCQLEWSSDKIGEVKGMNDGSLDRSEMETNQVNYSLPVSLTTEVLFAPSAISLSVNPLNGIQENSGEQTLECTTTSSFPTAKIAWLRQEQSHGERLSEEKNVAELTGYSTLGIPLENSDFYVPVKENVTFEVTDQLPLGRDEDARAHHARFNSFDYLDLLVVSGIFLFFPIAPQLPGLYGGKRVVSRLKLKNFTREDDGTTYMCKVTHIEWIQPYGRIHTVVVLYPPQLRIEPWPEALRDRITSPKAKLKCVPEGGRPIIRNLPTDSSKLQNRSYHRVDQNFLWKFTWLFRPAYPSNLWAHGQIRPLESYFNLVDKVQNLSRIEIKDNHATVLLDHPGRQFAGEYVCLLEGPGGTVRTSIDMQFSFPPELIPSGQTAFTAPVGNSAVLELFIWAYPSPVPTSKMHESYSTPIRMNRCGESIDVTHNAEGISYIWYKVNPEGTASTLLVSSRVSENQFPVDGSRSPIWSDVILVNLASIFTQQVYALPVNREGQGQDKQKDNITSTPVPIPTLVYRLIFDQVHEFDYGEYICEIEHWSGKRTFLTKLQPPVASSVPVKNVKFSRTGSVIVLHFDPNIMKSTDGSVTIRPSNTATVPPADVKSTSAHLRSNQDDGKPSFVWMLIRICVLVEPYDTRQANNSESKKSSCPENFKAEFIQIQPNLCVNRVIPNPESGTATLRLDTSNNPNPGHEPTLAAEEQVDQAKSVWKIQFANFPIDSNSPSIRWERVRRVAYQLRFYDSQGRLAHHTSWVYEDVELETNMNSGCLSLKNPLNDTPLEFFQTTNTKRENFYVANASVVDSPCTLLCRPDQVGRRTLTKNGPGISNDSDENFCSPHGSFQLIPNVAFKTNAICLLEKTADGRVILADRSISPTYTPVLRRGSAGNSPELTSFYKAQMTHAPQNHRFTNRNSEHSMNRNENKLMSNSTSHYSNESHTSETSRSPLQSSPLFIYNKCYPGESDTQPHCISQIRSCLSTIPGMTNGSSFSPNMKMTSALGRQPLSSLRTDQNMYLSGFHCPTTNTDILHVDHCPSPYLLTRFPHPIGIPLRQTGRPVCASQLMQRRELTTKDDLIKYTYDTGSLKIPCHVQPVNNGKTNSSLESSHICPMRTLTDSHSSQPNAAITADSASPNSSEMDVSEELIRVNALPRRSRTNGTRLGNRPVGTINDILLEKVSELQH</sequence>
<keyword evidence="4" id="KW-0325">Glycoprotein</keyword>
<evidence type="ECO:0000256" key="2">
    <source>
        <dbReference type="ARBA" id="ARBA00023136"/>
    </source>
</evidence>
<comment type="caution">
    <text evidence="8">The sequence shown here is derived from an EMBL/GenBank/DDBJ whole genome shotgun (WGS) entry which is preliminary data.</text>
</comment>
<keyword evidence="9" id="KW-1185">Reference proteome</keyword>
<keyword evidence="5" id="KW-0393">Immunoglobulin domain</keyword>
<evidence type="ECO:0000259" key="7">
    <source>
        <dbReference type="PROSITE" id="PS50835"/>
    </source>
</evidence>
<dbReference type="CDD" id="cd00096">
    <property type="entry name" value="Ig"/>
    <property type="match status" value="1"/>
</dbReference>
<dbReference type="Pfam" id="PF13927">
    <property type="entry name" value="Ig_3"/>
    <property type="match status" value="1"/>
</dbReference>
<dbReference type="InterPro" id="IPR003599">
    <property type="entry name" value="Ig_sub"/>
</dbReference>
<dbReference type="GO" id="GO:0016020">
    <property type="term" value="C:membrane"/>
    <property type="evidence" value="ECO:0007669"/>
    <property type="project" value="UniProtKB-SubCell"/>
</dbReference>
<feature type="region of interest" description="Disordered" evidence="6">
    <location>
        <begin position="1627"/>
        <end position="1654"/>
    </location>
</feature>
<gene>
    <name evidence="8" type="ORF">FBUS_01643</name>
</gene>
<dbReference type="InterPro" id="IPR007110">
    <property type="entry name" value="Ig-like_dom"/>
</dbReference>
<dbReference type="PROSITE" id="PS00290">
    <property type="entry name" value="IG_MHC"/>
    <property type="match status" value="1"/>
</dbReference>
<dbReference type="InterPro" id="IPR003598">
    <property type="entry name" value="Ig_sub2"/>
</dbReference>
<keyword evidence="2" id="KW-0472">Membrane</keyword>
<feature type="region of interest" description="Disordered" evidence="6">
    <location>
        <begin position="1109"/>
        <end position="1128"/>
    </location>
</feature>
<dbReference type="SMART" id="SM00409">
    <property type="entry name" value="IG"/>
    <property type="match status" value="3"/>
</dbReference>
<dbReference type="EMBL" id="LUCM01004567">
    <property type="protein sequence ID" value="KAA0194165.1"/>
    <property type="molecule type" value="Genomic_DNA"/>
</dbReference>
<evidence type="ECO:0000256" key="3">
    <source>
        <dbReference type="ARBA" id="ARBA00023157"/>
    </source>
</evidence>
<dbReference type="InterPro" id="IPR013783">
    <property type="entry name" value="Ig-like_fold"/>
</dbReference>
<feature type="region of interest" description="Disordered" evidence="6">
    <location>
        <begin position="1193"/>
        <end position="1212"/>
    </location>
</feature>
<dbReference type="PANTHER" id="PTHR11640:SF166">
    <property type="entry name" value="IG-LIKE DOMAIN-CONTAINING PROTEIN"/>
    <property type="match status" value="1"/>
</dbReference>
<evidence type="ECO:0000313" key="9">
    <source>
        <dbReference type="Proteomes" id="UP000728185"/>
    </source>
</evidence>
<name>A0A8E0VHL2_9TREM</name>
<dbReference type="SMART" id="SM00408">
    <property type="entry name" value="IGc2"/>
    <property type="match status" value="1"/>
</dbReference>
<dbReference type="InterPro" id="IPR003006">
    <property type="entry name" value="Ig/MHC_CS"/>
</dbReference>
<feature type="region of interest" description="Disordered" evidence="6">
    <location>
        <begin position="1440"/>
        <end position="1463"/>
    </location>
</feature>
<evidence type="ECO:0000256" key="5">
    <source>
        <dbReference type="ARBA" id="ARBA00023319"/>
    </source>
</evidence>
<feature type="domain" description="Ig-like" evidence="7">
    <location>
        <begin position="133"/>
        <end position="211"/>
    </location>
</feature>
<protein>
    <recommendedName>
        <fullName evidence="7">Ig-like domain-containing protein</fullName>
    </recommendedName>
</protein>
<keyword evidence="3" id="KW-1015">Disulfide bond</keyword>
<dbReference type="SUPFAM" id="SSF48726">
    <property type="entry name" value="Immunoglobulin"/>
    <property type="match status" value="3"/>
</dbReference>
<comment type="subcellular location">
    <subcellularLocation>
        <location evidence="1">Membrane</location>
        <topology evidence="1">Single-pass type I membrane protein</topology>
    </subcellularLocation>
</comment>
<evidence type="ECO:0000256" key="1">
    <source>
        <dbReference type="ARBA" id="ARBA00004479"/>
    </source>
</evidence>
<reference evidence="8" key="1">
    <citation type="submission" date="2019-05" db="EMBL/GenBank/DDBJ databases">
        <title>Annotation for the trematode Fasciolopsis buski.</title>
        <authorList>
            <person name="Choi Y.-J."/>
        </authorList>
    </citation>
    <scope>NUCLEOTIDE SEQUENCE</scope>
    <source>
        <strain evidence="8">HT</strain>
        <tissue evidence="8">Whole worm</tissue>
    </source>
</reference>